<dbReference type="Gene3D" id="3.30.160.60">
    <property type="entry name" value="Classic Zinc Finger"/>
    <property type="match status" value="1"/>
</dbReference>
<keyword evidence="1" id="KW-0479">Metal-binding</keyword>
<organism evidence="4 5">
    <name type="scientific">Mycena alexandri</name>
    <dbReference type="NCBI Taxonomy" id="1745969"/>
    <lineage>
        <taxon>Eukaryota</taxon>
        <taxon>Fungi</taxon>
        <taxon>Dikarya</taxon>
        <taxon>Basidiomycota</taxon>
        <taxon>Agaricomycotina</taxon>
        <taxon>Agaricomycetes</taxon>
        <taxon>Agaricomycetidae</taxon>
        <taxon>Agaricales</taxon>
        <taxon>Marasmiineae</taxon>
        <taxon>Mycenaceae</taxon>
        <taxon>Mycena</taxon>
    </lineage>
</organism>
<comment type="caution">
    <text evidence="4">The sequence shown here is derived from an EMBL/GenBank/DDBJ whole genome shotgun (WGS) entry which is preliminary data.</text>
</comment>
<dbReference type="Proteomes" id="UP001218188">
    <property type="component" value="Unassembled WGS sequence"/>
</dbReference>
<accession>A0AAD6SCV1</accession>
<reference evidence="4" key="1">
    <citation type="submission" date="2023-03" db="EMBL/GenBank/DDBJ databases">
        <title>Massive genome expansion in bonnet fungi (Mycena s.s.) driven by repeated elements and novel gene families across ecological guilds.</title>
        <authorList>
            <consortium name="Lawrence Berkeley National Laboratory"/>
            <person name="Harder C.B."/>
            <person name="Miyauchi S."/>
            <person name="Viragh M."/>
            <person name="Kuo A."/>
            <person name="Thoen E."/>
            <person name="Andreopoulos B."/>
            <person name="Lu D."/>
            <person name="Skrede I."/>
            <person name="Drula E."/>
            <person name="Henrissat B."/>
            <person name="Morin E."/>
            <person name="Kohler A."/>
            <person name="Barry K."/>
            <person name="LaButti K."/>
            <person name="Morin E."/>
            <person name="Salamov A."/>
            <person name="Lipzen A."/>
            <person name="Mereny Z."/>
            <person name="Hegedus B."/>
            <person name="Baldrian P."/>
            <person name="Stursova M."/>
            <person name="Weitz H."/>
            <person name="Taylor A."/>
            <person name="Grigoriev I.V."/>
            <person name="Nagy L.G."/>
            <person name="Martin F."/>
            <person name="Kauserud H."/>
        </authorList>
    </citation>
    <scope>NUCLEOTIDE SEQUENCE</scope>
    <source>
        <strain evidence="4">CBHHK200</strain>
    </source>
</reference>
<evidence type="ECO:0000256" key="2">
    <source>
        <dbReference type="SAM" id="MobiDB-lite"/>
    </source>
</evidence>
<keyword evidence="1" id="KW-0863">Zinc-finger</keyword>
<feature type="compositionally biased region" description="Low complexity" evidence="2">
    <location>
        <begin position="194"/>
        <end position="204"/>
    </location>
</feature>
<evidence type="ECO:0000313" key="5">
    <source>
        <dbReference type="Proteomes" id="UP001218188"/>
    </source>
</evidence>
<dbReference type="EMBL" id="JARJCM010000162">
    <property type="protein sequence ID" value="KAJ7024902.1"/>
    <property type="molecule type" value="Genomic_DNA"/>
</dbReference>
<dbReference type="PROSITE" id="PS00028">
    <property type="entry name" value="ZINC_FINGER_C2H2_1"/>
    <property type="match status" value="1"/>
</dbReference>
<name>A0AAD6SCV1_9AGAR</name>
<dbReference type="InterPro" id="IPR036236">
    <property type="entry name" value="Znf_C2H2_sf"/>
</dbReference>
<sequence>MAATSTSAPYPPTPIVLPGIHELFPEHPFQYSPKPRIPFLLIRRPKERSASPLVDAFRANPPLAHQYGATAHQGCCGDKQWPWQGSSLRIHVNTHTGAQSFLCPYPGCGRAFNVNSNMRRHFRNHSDPTDALVSIPSAIVNHSVFTSDFASTSTSCTSDSLNDPPSYALRHVHPPSIPHTRSPRYLRGSPHEQPWSSASSASPPSVSWSLLSRSLRPSPGSGFKSSHFSHHHHHTAPRVFGANTNLRHPPSIWRDAVAYLKTDPLSKGILMRGLRTCGYSESDVPSGPA</sequence>
<dbReference type="PROSITE" id="PS50157">
    <property type="entry name" value="ZINC_FINGER_C2H2_2"/>
    <property type="match status" value="1"/>
</dbReference>
<evidence type="ECO:0000313" key="4">
    <source>
        <dbReference type="EMBL" id="KAJ7024902.1"/>
    </source>
</evidence>
<gene>
    <name evidence="4" type="ORF">C8F04DRAFT_149462</name>
</gene>
<feature type="region of interest" description="Disordered" evidence="2">
    <location>
        <begin position="167"/>
        <end position="204"/>
    </location>
</feature>
<dbReference type="GO" id="GO:0008270">
    <property type="term" value="F:zinc ion binding"/>
    <property type="evidence" value="ECO:0007669"/>
    <property type="project" value="UniProtKB-KW"/>
</dbReference>
<proteinExistence type="predicted"/>
<evidence type="ECO:0000259" key="3">
    <source>
        <dbReference type="PROSITE" id="PS50157"/>
    </source>
</evidence>
<evidence type="ECO:0000256" key="1">
    <source>
        <dbReference type="PROSITE-ProRule" id="PRU00042"/>
    </source>
</evidence>
<keyword evidence="1" id="KW-0862">Zinc</keyword>
<dbReference type="AlphaFoldDB" id="A0AAD6SCV1"/>
<dbReference type="SMART" id="SM00355">
    <property type="entry name" value="ZnF_C2H2"/>
    <property type="match status" value="1"/>
</dbReference>
<dbReference type="InterPro" id="IPR013087">
    <property type="entry name" value="Znf_C2H2_type"/>
</dbReference>
<feature type="domain" description="C2H2-type" evidence="3">
    <location>
        <begin position="101"/>
        <end position="130"/>
    </location>
</feature>
<protein>
    <recommendedName>
        <fullName evidence="3">C2H2-type domain-containing protein</fullName>
    </recommendedName>
</protein>
<keyword evidence="5" id="KW-1185">Reference proteome</keyword>
<dbReference type="SUPFAM" id="SSF57667">
    <property type="entry name" value="beta-beta-alpha zinc fingers"/>
    <property type="match status" value="1"/>
</dbReference>